<reference evidence="1 2" key="1">
    <citation type="submission" date="2017-11" db="EMBL/GenBank/DDBJ databases">
        <title>Bacillus camelliae sp. nov., isolated from pu'er tea.</title>
        <authorList>
            <person name="Niu L."/>
        </authorList>
    </citation>
    <scope>NUCLEOTIDE SEQUENCE [LARGE SCALE GENOMIC DNA]</scope>
    <source>
        <strain evidence="1 2">7578-1</strain>
    </source>
</reference>
<dbReference type="EMBL" id="PIQO01000014">
    <property type="protein sequence ID" value="PKR83898.1"/>
    <property type="molecule type" value="Genomic_DNA"/>
</dbReference>
<gene>
    <name evidence="1" type="ORF">CWO92_16710</name>
</gene>
<keyword evidence="2" id="KW-1185">Reference proteome</keyword>
<comment type="caution">
    <text evidence="1">The sequence shown here is derived from an EMBL/GenBank/DDBJ whole genome shotgun (WGS) entry which is preliminary data.</text>
</comment>
<dbReference type="RefSeq" id="WP_101355351.1">
    <property type="nucleotide sequence ID" value="NZ_PIQO01000014.1"/>
</dbReference>
<evidence type="ECO:0000313" key="1">
    <source>
        <dbReference type="EMBL" id="PKR83898.1"/>
    </source>
</evidence>
<evidence type="ECO:0000313" key="2">
    <source>
        <dbReference type="Proteomes" id="UP000233440"/>
    </source>
</evidence>
<dbReference type="OrthoDB" id="2889947at2"/>
<protein>
    <submittedName>
        <fullName evidence="1">Uncharacterized protein</fullName>
    </submittedName>
</protein>
<accession>A0A2N3LGZ0</accession>
<dbReference type="AlphaFoldDB" id="A0A2N3LGZ0"/>
<sequence>MQHTFYCNKCNDDFSIYIEDYYPADELLEIMLQISAMELEKAWVHGVNGLLYCGSCKPKGAKIYEFKNYYSKDRYKLR</sequence>
<proteinExistence type="predicted"/>
<name>A0A2N3LGZ0_9BACI</name>
<dbReference type="Proteomes" id="UP000233440">
    <property type="component" value="Unassembled WGS sequence"/>
</dbReference>
<organism evidence="1 2">
    <name type="scientific">Heyndrickxia camelliae</name>
    <dbReference type="NCBI Taxonomy" id="1707093"/>
    <lineage>
        <taxon>Bacteria</taxon>
        <taxon>Bacillati</taxon>
        <taxon>Bacillota</taxon>
        <taxon>Bacilli</taxon>
        <taxon>Bacillales</taxon>
        <taxon>Bacillaceae</taxon>
        <taxon>Heyndrickxia</taxon>
    </lineage>
</organism>